<organism evidence="1 2">
    <name type="scientific">Elysia crispata</name>
    <name type="common">lettuce slug</name>
    <dbReference type="NCBI Taxonomy" id="231223"/>
    <lineage>
        <taxon>Eukaryota</taxon>
        <taxon>Metazoa</taxon>
        <taxon>Spiralia</taxon>
        <taxon>Lophotrochozoa</taxon>
        <taxon>Mollusca</taxon>
        <taxon>Gastropoda</taxon>
        <taxon>Heterobranchia</taxon>
        <taxon>Euthyneura</taxon>
        <taxon>Panpulmonata</taxon>
        <taxon>Sacoglossa</taxon>
        <taxon>Placobranchoidea</taxon>
        <taxon>Plakobranchidae</taxon>
        <taxon>Elysia</taxon>
    </lineage>
</organism>
<protein>
    <submittedName>
        <fullName evidence="1">Uncharacterized protein</fullName>
    </submittedName>
</protein>
<gene>
    <name evidence="1" type="ORF">RRG08_044647</name>
</gene>
<name>A0AAE1B6R9_9GAST</name>
<reference evidence="1" key="1">
    <citation type="journal article" date="2023" name="G3 (Bethesda)">
        <title>A reference genome for the long-term kleptoplast-retaining sea slug Elysia crispata morphotype clarki.</title>
        <authorList>
            <person name="Eastman K.E."/>
            <person name="Pendleton A.L."/>
            <person name="Shaikh M.A."/>
            <person name="Suttiyut T."/>
            <person name="Ogas R."/>
            <person name="Tomko P."/>
            <person name="Gavelis G."/>
            <person name="Widhalm J.R."/>
            <person name="Wisecaver J.H."/>
        </authorList>
    </citation>
    <scope>NUCLEOTIDE SEQUENCE</scope>
    <source>
        <strain evidence="1">ECLA1</strain>
    </source>
</reference>
<evidence type="ECO:0000313" key="1">
    <source>
        <dbReference type="EMBL" id="KAK3799886.1"/>
    </source>
</evidence>
<dbReference type="EMBL" id="JAWDGP010000529">
    <property type="protein sequence ID" value="KAK3799886.1"/>
    <property type="molecule type" value="Genomic_DNA"/>
</dbReference>
<comment type="caution">
    <text evidence="1">The sequence shown here is derived from an EMBL/GenBank/DDBJ whole genome shotgun (WGS) entry which is preliminary data.</text>
</comment>
<evidence type="ECO:0000313" key="2">
    <source>
        <dbReference type="Proteomes" id="UP001283361"/>
    </source>
</evidence>
<dbReference type="Proteomes" id="UP001283361">
    <property type="component" value="Unassembled WGS sequence"/>
</dbReference>
<keyword evidence="2" id="KW-1185">Reference proteome</keyword>
<accession>A0AAE1B6R9</accession>
<sequence>MLPVLIRRYTTVIRTTWKQPRIAPFSPNPLRVVDKPLLEACGNPCYNWCRSPQGFFISGTPPPVTNTSPF</sequence>
<proteinExistence type="predicted"/>
<dbReference type="AlphaFoldDB" id="A0AAE1B6R9"/>